<dbReference type="EMBL" id="AP004160">
    <property type="protein sequence ID" value="BAD27824.1"/>
    <property type="molecule type" value="Genomic_DNA"/>
</dbReference>
<dbReference type="GO" id="GO:0034220">
    <property type="term" value="P:monoatomic ion transmembrane transport"/>
    <property type="evidence" value="ECO:0007669"/>
    <property type="project" value="UniProtKB-KW"/>
</dbReference>
<dbReference type="Proteomes" id="UP000000763">
    <property type="component" value="Chromosome 2"/>
</dbReference>
<reference evidence="11" key="1">
    <citation type="journal article" date="2005" name="Nature">
        <title>The map-based sequence of the rice genome.</title>
        <authorList>
            <consortium name="International rice genome sequencing project (IRGSP)"/>
            <person name="Matsumoto T."/>
            <person name="Wu J."/>
            <person name="Kanamori H."/>
            <person name="Katayose Y."/>
            <person name="Fujisawa M."/>
            <person name="Namiki N."/>
            <person name="Mizuno H."/>
            <person name="Yamamoto K."/>
            <person name="Antonio B.A."/>
            <person name="Baba T."/>
            <person name="Sakata K."/>
            <person name="Nagamura Y."/>
            <person name="Aoki H."/>
            <person name="Arikawa K."/>
            <person name="Arita K."/>
            <person name="Bito T."/>
            <person name="Chiden Y."/>
            <person name="Fujitsuka N."/>
            <person name="Fukunaka R."/>
            <person name="Hamada M."/>
            <person name="Harada C."/>
            <person name="Hayashi A."/>
            <person name="Hijishita S."/>
            <person name="Honda M."/>
            <person name="Hosokawa S."/>
            <person name="Ichikawa Y."/>
            <person name="Idonuma A."/>
            <person name="Iijima M."/>
            <person name="Ikeda M."/>
            <person name="Ikeno M."/>
            <person name="Ito K."/>
            <person name="Ito S."/>
            <person name="Ito T."/>
            <person name="Ito Y."/>
            <person name="Ito Y."/>
            <person name="Iwabuchi A."/>
            <person name="Kamiya K."/>
            <person name="Karasawa W."/>
            <person name="Kurita K."/>
            <person name="Katagiri S."/>
            <person name="Kikuta A."/>
            <person name="Kobayashi H."/>
            <person name="Kobayashi N."/>
            <person name="Machita K."/>
            <person name="Maehara T."/>
            <person name="Masukawa M."/>
            <person name="Mizubayashi T."/>
            <person name="Mukai Y."/>
            <person name="Nagasaki H."/>
            <person name="Nagata Y."/>
            <person name="Naito S."/>
            <person name="Nakashima M."/>
            <person name="Nakama Y."/>
            <person name="Nakamichi Y."/>
            <person name="Nakamura M."/>
            <person name="Meguro A."/>
            <person name="Negishi M."/>
            <person name="Ohta I."/>
            <person name="Ohta T."/>
            <person name="Okamoto M."/>
            <person name="Ono N."/>
            <person name="Saji S."/>
            <person name="Sakaguchi M."/>
            <person name="Sakai K."/>
            <person name="Shibata M."/>
            <person name="Shimokawa T."/>
            <person name="Song J."/>
            <person name="Takazaki Y."/>
            <person name="Terasawa K."/>
            <person name="Tsugane M."/>
            <person name="Tsuji K."/>
            <person name="Ueda S."/>
            <person name="Waki K."/>
            <person name="Yamagata H."/>
            <person name="Yamamoto M."/>
            <person name="Yamamoto S."/>
            <person name="Yamane H."/>
            <person name="Yoshiki S."/>
            <person name="Yoshihara R."/>
            <person name="Yukawa K."/>
            <person name="Zhong H."/>
            <person name="Yano M."/>
            <person name="Yuan Q."/>
            <person name="Ouyang S."/>
            <person name="Liu J."/>
            <person name="Jones K.M."/>
            <person name="Gansberger K."/>
            <person name="Moffat K."/>
            <person name="Hill J."/>
            <person name="Bera J."/>
            <person name="Fadrosh D."/>
            <person name="Jin S."/>
            <person name="Johri S."/>
            <person name="Kim M."/>
            <person name="Overton L."/>
            <person name="Reardon M."/>
            <person name="Tsitrin T."/>
            <person name="Vuong H."/>
            <person name="Weaver B."/>
            <person name="Ciecko A."/>
            <person name="Tallon L."/>
            <person name="Jackson J."/>
            <person name="Pai G."/>
            <person name="Aken S.V."/>
            <person name="Utterback T."/>
            <person name="Reidmuller S."/>
            <person name="Feldblyum T."/>
            <person name="Hsiao J."/>
            <person name="Zismann V."/>
            <person name="Iobst S."/>
            <person name="de Vazeille A.R."/>
            <person name="Buell C.R."/>
            <person name="Ying K."/>
            <person name="Li Y."/>
            <person name="Lu T."/>
            <person name="Huang Y."/>
            <person name="Zhao Q."/>
            <person name="Feng Q."/>
            <person name="Zhang L."/>
            <person name="Zhu J."/>
            <person name="Weng Q."/>
            <person name="Mu J."/>
            <person name="Lu Y."/>
            <person name="Fan D."/>
            <person name="Liu Y."/>
            <person name="Guan J."/>
            <person name="Zhang Y."/>
            <person name="Yu S."/>
            <person name="Liu X."/>
            <person name="Zhang Y."/>
            <person name="Hong G."/>
            <person name="Han B."/>
            <person name="Choisne N."/>
            <person name="Demange N."/>
            <person name="Orjeda G."/>
            <person name="Samain S."/>
            <person name="Cattolico L."/>
            <person name="Pelletier E."/>
            <person name="Couloux A."/>
            <person name="Segurens B."/>
            <person name="Wincker P."/>
            <person name="D'Hont A."/>
            <person name="Scarpelli C."/>
            <person name="Weissenbach J."/>
            <person name="Salanoubat M."/>
            <person name="Quetier F."/>
            <person name="Yu Y."/>
            <person name="Kim H.R."/>
            <person name="Rambo T."/>
            <person name="Currie J."/>
            <person name="Collura K."/>
            <person name="Luo M."/>
            <person name="Yang T."/>
            <person name="Ammiraju J.S.S."/>
            <person name="Engler F."/>
            <person name="Soderlund C."/>
            <person name="Wing R.A."/>
            <person name="Palmer L.E."/>
            <person name="de la Bastide M."/>
            <person name="Spiegel L."/>
            <person name="Nascimento L."/>
            <person name="Zutavern T."/>
            <person name="O'Shaughnessy A."/>
            <person name="Dike S."/>
            <person name="Dedhia N."/>
            <person name="Preston R."/>
            <person name="Balija V."/>
            <person name="McCombie W.R."/>
            <person name="Chow T."/>
            <person name="Chen H."/>
            <person name="Chung M."/>
            <person name="Chen C."/>
            <person name="Shaw J."/>
            <person name="Wu H."/>
            <person name="Hsiao K."/>
            <person name="Chao Y."/>
            <person name="Chu M."/>
            <person name="Cheng C."/>
            <person name="Hour A."/>
            <person name="Lee P."/>
            <person name="Lin S."/>
            <person name="Lin Y."/>
            <person name="Liou J."/>
            <person name="Liu S."/>
            <person name="Hsing Y."/>
            <person name="Raghuvanshi S."/>
            <person name="Mohanty A."/>
            <person name="Bharti A.K."/>
            <person name="Gaur A."/>
            <person name="Gupta V."/>
            <person name="Kumar D."/>
            <person name="Ravi V."/>
            <person name="Vij S."/>
            <person name="Kapur A."/>
            <person name="Khurana P."/>
            <person name="Khurana P."/>
            <person name="Khurana J.P."/>
            <person name="Tyagi A.K."/>
            <person name="Gaikwad K."/>
            <person name="Singh A."/>
            <person name="Dalal V."/>
            <person name="Srivastava S."/>
            <person name="Dixit A."/>
            <person name="Pal A.K."/>
            <person name="Ghazi I.A."/>
            <person name="Yadav M."/>
            <person name="Pandit A."/>
            <person name="Bhargava A."/>
            <person name="Sureshbabu K."/>
            <person name="Batra K."/>
            <person name="Sharma T.R."/>
            <person name="Mohapatra T."/>
            <person name="Singh N.K."/>
            <person name="Messing J."/>
            <person name="Nelson A.B."/>
            <person name="Fuks G."/>
            <person name="Kavchok S."/>
            <person name="Keizer G."/>
            <person name="Linton E."/>
            <person name="Llaca V."/>
            <person name="Song R."/>
            <person name="Tanyolac B."/>
            <person name="Young S."/>
            <person name="Ho-Il K."/>
            <person name="Hahn J.H."/>
            <person name="Sangsakoo G."/>
            <person name="Vanavichit A."/>
            <person name="de Mattos Luiz.A.T."/>
            <person name="Zimmer P.D."/>
            <person name="Malone G."/>
            <person name="Dellagostin O."/>
            <person name="de Oliveira A.C."/>
            <person name="Bevan M."/>
            <person name="Bancroft I."/>
            <person name="Minx P."/>
            <person name="Cordum H."/>
            <person name="Wilson R."/>
            <person name="Cheng Z."/>
            <person name="Jin W."/>
            <person name="Jiang J."/>
            <person name="Leong S.A."/>
            <person name="Iwama H."/>
            <person name="Gojobori T."/>
            <person name="Itoh T."/>
            <person name="Niimura Y."/>
            <person name="Fujii Y."/>
            <person name="Habara T."/>
            <person name="Sakai H."/>
            <person name="Sato Y."/>
            <person name="Wilson G."/>
            <person name="Kumar K."/>
            <person name="McCouch S."/>
            <person name="Juretic N."/>
            <person name="Hoen D."/>
            <person name="Wright S."/>
            <person name="Bruskiewich R."/>
            <person name="Bureau T."/>
            <person name="Miyao A."/>
            <person name="Hirochika H."/>
            <person name="Nishikawa T."/>
            <person name="Kadowaki K."/>
            <person name="Sugiura M."/>
            <person name="Burr B."/>
            <person name="Sasaki T."/>
        </authorList>
    </citation>
    <scope>NUCLEOTIDE SEQUENCE [LARGE SCALE GENOMIC DNA]</scope>
    <source>
        <strain evidence="11">cv. Nipponbare</strain>
    </source>
</reference>
<evidence type="ECO:0000256" key="3">
    <source>
        <dbReference type="ARBA" id="ARBA00022448"/>
    </source>
</evidence>
<evidence type="ECO:0000256" key="7">
    <source>
        <dbReference type="ARBA" id="ARBA00023136"/>
    </source>
</evidence>
<dbReference type="GO" id="GO:0015743">
    <property type="term" value="P:malate transport"/>
    <property type="evidence" value="ECO:0007669"/>
    <property type="project" value="InterPro"/>
</dbReference>
<organism evidence="10 11">
    <name type="scientific">Oryza sativa subsp. japonica</name>
    <name type="common">Rice</name>
    <dbReference type="NCBI Taxonomy" id="39947"/>
    <lineage>
        <taxon>Eukaryota</taxon>
        <taxon>Viridiplantae</taxon>
        <taxon>Streptophyta</taxon>
        <taxon>Embryophyta</taxon>
        <taxon>Tracheophyta</taxon>
        <taxon>Spermatophyta</taxon>
        <taxon>Magnoliopsida</taxon>
        <taxon>Liliopsida</taxon>
        <taxon>Poales</taxon>
        <taxon>Poaceae</taxon>
        <taxon>BOP clade</taxon>
        <taxon>Oryzoideae</taxon>
        <taxon>Oryzeae</taxon>
        <taxon>Oryzinae</taxon>
        <taxon>Oryza</taxon>
        <taxon>Oryza sativa</taxon>
    </lineage>
</organism>
<sequence>MATYYYVCCSYCSHLLAVYTDGERAVRLRRVHLRHDVQLRRRVGVPRRRPGGAGAGQDSHHRHRRHHLPRRLHAHLPGVGRPGAGPPHRSQHGEARVRRGGLRRGLLRRPHGGGGQVGGVQERARLQGVRGLSRPRDGRPPHGRFGFRHPYDQYAKVGAAMRQCACCVEALISCAGASSRQRAPPPRLLGDACTRVGAWCARVLKEASACVATMTTSRGLGFAVAEMDAAVRELQSDLRALPPILAEEASETSLAEVISTSPLLCC</sequence>
<dbReference type="GO" id="GO:0016020">
    <property type="term" value="C:membrane"/>
    <property type="evidence" value="ECO:0007669"/>
    <property type="project" value="UniProtKB-SubCell"/>
</dbReference>
<comment type="subcellular location">
    <subcellularLocation>
        <location evidence="1">Membrane</location>
        <topology evidence="1">Multi-pass membrane protein</topology>
    </subcellularLocation>
</comment>
<gene>
    <name evidence="10" type="primary">OJ1197_E09.14</name>
</gene>
<keyword evidence="3" id="KW-0813">Transport</keyword>
<dbReference type="PANTHER" id="PTHR31086">
    <property type="entry name" value="ALUMINUM-ACTIVATED MALATE TRANSPORTER 10"/>
    <property type="match status" value="1"/>
</dbReference>
<dbReference type="InterPro" id="IPR020966">
    <property type="entry name" value="ALMT"/>
</dbReference>
<feature type="compositionally biased region" description="Basic residues" evidence="9">
    <location>
        <begin position="41"/>
        <end position="50"/>
    </location>
</feature>
<keyword evidence="4" id="KW-0812">Transmembrane</keyword>
<evidence type="ECO:0000256" key="8">
    <source>
        <dbReference type="ARBA" id="ARBA00023303"/>
    </source>
</evidence>
<feature type="compositionally biased region" description="Basic residues" evidence="9">
    <location>
        <begin position="60"/>
        <end position="74"/>
    </location>
</feature>
<keyword evidence="6" id="KW-0406">Ion transport</keyword>
<evidence type="ECO:0000313" key="10">
    <source>
        <dbReference type="EMBL" id="BAD27824.1"/>
    </source>
</evidence>
<evidence type="ECO:0000256" key="9">
    <source>
        <dbReference type="SAM" id="MobiDB-lite"/>
    </source>
</evidence>
<accession>Q6EU45</accession>
<comment type="similarity">
    <text evidence="2">Belongs to the aromatic acid exporter (TC 2.A.85) family.</text>
</comment>
<keyword evidence="7" id="KW-0472">Membrane</keyword>
<evidence type="ECO:0000256" key="5">
    <source>
        <dbReference type="ARBA" id="ARBA00022989"/>
    </source>
</evidence>
<keyword evidence="8" id="KW-0407">Ion channel</keyword>
<feature type="region of interest" description="Disordered" evidence="9">
    <location>
        <begin position="41"/>
        <end position="145"/>
    </location>
</feature>
<dbReference type="Pfam" id="PF11744">
    <property type="entry name" value="ALMT"/>
    <property type="match status" value="1"/>
</dbReference>
<reference evidence="11" key="2">
    <citation type="journal article" date="2008" name="Nucleic Acids Res.">
        <title>The rice annotation project database (RAP-DB): 2008 update.</title>
        <authorList>
            <consortium name="The rice annotation project (RAP)"/>
        </authorList>
    </citation>
    <scope>GENOME REANNOTATION</scope>
    <source>
        <strain evidence="11">cv. Nipponbare</strain>
    </source>
</reference>
<feature type="compositionally biased region" description="Basic residues" evidence="9">
    <location>
        <begin position="98"/>
        <end position="111"/>
    </location>
</feature>
<evidence type="ECO:0000313" key="11">
    <source>
        <dbReference type="Proteomes" id="UP000000763"/>
    </source>
</evidence>
<evidence type="ECO:0000256" key="2">
    <source>
        <dbReference type="ARBA" id="ARBA00007079"/>
    </source>
</evidence>
<protein>
    <submittedName>
        <fullName evidence="10">Uncharacterized protein</fullName>
    </submittedName>
</protein>
<evidence type="ECO:0000256" key="6">
    <source>
        <dbReference type="ARBA" id="ARBA00023065"/>
    </source>
</evidence>
<evidence type="ECO:0000256" key="4">
    <source>
        <dbReference type="ARBA" id="ARBA00022692"/>
    </source>
</evidence>
<dbReference type="AlphaFoldDB" id="Q6EU45"/>
<evidence type="ECO:0000256" key="1">
    <source>
        <dbReference type="ARBA" id="ARBA00004141"/>
    </source>
</evidence>
<keyword evidence="5" id="KW-1133">Transmembrane helix</keyword>
<proteinExistence type="inferred from homology"/>
<name>Q6EU45_ORYSJ</name>